<evidence type="ECO:0000313" key="2">
    <source>
        <dbReference type="EMBL" id="ROP99796.1"/>
    </source>
</evidence>
<sequence length="377" mass="41414">MEAFRPYSGIRILDLTHNLGRYATRLFGDLGAEVIRVEPPEGLPDRRLAEQPGRNSPDYAFSFFNASKRSIVLDLAAEKGRATFAAMAKDAHVVFLERGAPLADEIGWVREQNPGAVVTLVSPYGMGGPMEHAPTSDLVLQAAGGIAWMTGRDGEPPLRLPVDQSVMITSVYAAAATAMCLFDAETGGTGHVVDVSAQECIAHSLQNAIQVYDLERRISHRAGEGTRDASEDIYTCKDGQVFLASPPTLGISWKQLLAWMGETSHPSLAEFGKERWLDRRWRQTAEAKGLFRPLFEAFIADYTRDELLAQALKRKVVMAPVARIADVLGDRQLAYRNYFIQMADPRFERPVQFPGAPYKLSEPVWAATPAPALGARG</sequence>
<gene>
    <name evidence="2" type="ORF">EDC65_1585</name>
</gene>
<comment type="caution">
    <text evidence="2">The sequence shown here is derived from an EMBL/GenBank/DDBJ whole genome shotgun (WGS) entry which is preliminary data.</text>
</comment>
<dbReference type="InterPro" id="IPR050483">
    <property type="entry name" value="CoA-transferase_III_domain"/>
</dbReference>
<accession>A0A3N1MAR7</accession>
<evidence type="ECO:0000256" key="1">
    <source>
        <dbReference type="ARBA" id="ARBA00022679"/>
    </source>
</evidence>
<dbReference type="Gene3D" id="3.40.50.10540">
    <property type="entry name" value="Crotonobetainyl-coa:carnitine coa-transferase, domain 1"/>
    <property type="match status" value="1"/>
</dbReference>
<dbReference type="InterPro" id="IPR003673">
    <property type="entry name" value="CoA-Trfase_fam_III"/>
</dbReference>
<dbReference type="InterPro" id="IPR044855">
    <property type="entry name" value="CoA-Trfase_III_dom3_sf"/>
</dbReference>
<evidence type="ECO:0000313" key="3">
    <source>
        <dbReference type="Proteomes" id="UP000278222"/>
    </source>
</evidence>
<keyword evidence="3" id="KW-1185">Reference proteome</keyword>
<dbReference type="Pfam" id="PF02515">
    <property type="entry name" value="CoA_transf_3"/>
    <property type="match status" value="1"/>
</dbReference>
<dbReference type="AlphaFoldDB" id="A0A3N1MAR7"/>
<name>A0A3N1MAR7_9PROT</name>
<dbReference type="Gene3D" id="3.30.1540.10">
    <property type="entry name" value="formyl-coa transferase, domain 3"/>
    <property type="match status" value="1"/>
</dbReference>
<dbReference type="PANTHER" id="PTHR48207:SF3">
    <property type="entry name" value="SUCCINATE--HYDROXYMETHYLGLUTARATE COA-TRANSFERASE"/>
    <property type="match status" value="1"/>
</dbReference>
<dbReference type="Proteomes" id="UP000278222">
    <property type="component" value="Unassembled WGS sequence"/>
</dbReference>
<dbReference type="EMBL" id="RJKX01000013">
    <property type="protein sequence ID" value="ROP99796.1"/>
    <property type="molecule type" value="Genomic_DNA"/>
</dbReference>
<protein>
    <submittedName>
        <fullName evidence="2">Benzylsuccinate CoA-transferase BbsE subunit</fullName>
    </submittedName>
</protein>
<dbReference type="SUPFAM" id="SSF89796">
    <property type="entry name" value="CoA-transferase family III (CaiB/BaiF)"/>
    <property type="match status" value="1"/>
</dbReference>
<dbReference type="PANTHER" id="PTHR48207">
    <property type="entry name" value="SUCCINATE--HYDROXYMETHYLGLUTARATE COA-TRANSFERASE"/>
    <property type="match status" value="1"/>
</dbReference>
<dbReference type="RefSeq" id="WP_123689144.1">
    <property type="nucleotide sequence ID" value="NZ_AP019700.1"/>
</dbReference>
<dbReference type="InterPro" id="IPR023606">
    <property type="entry name" value="CoA-Trfase_III_dom_1_sf"/>
</dbReference>
<proteinExistence type="predicted"/>
<dbReference type="GO" id="GO:0008410">
    <property type="term" value="F:CoA-transferase activity"/>
    <property type="evidence" value="ECO:0007669"/>
    <property type="project" value="TreeGrafter"/>
</dbReference>
<dbReference type="OrthoDB" id="9797653at2"/>
<reference evidence="2 3" key="1">
    <citation type="submission" date="2018-11" db="EMBL/GenBank/DDBJ databases">
        <title>Genomic Encyclopedia of Type Strains, Phase IV (KMG-IV): sequencing the most valuable type-strain genomes for metagenomic binning, comparative biology and taxonomic classification.</title>
        <authorList>
            <person name="Goeker M."/>
        </authorList>
    </citation>
    <scope>NUCLEOTIDE SEQUENCE [LARGE SCALE GENOMIC DNA]</scope>
    <source>
        <strain evidence="2 3">DSM 5900</strain>
    </source>
</reference>
<keyword evidence="1 2" id="KW-0808">Transferase</keyword>
<organism evidence="2 3">
    <name type="scientific">Stella humosa</name>
    <dbReference type="NCBI Taxonomy" id="94"/>
    <lineage>
        <taxon>Bacteria</taxon>
        <taxon>Pseudomonadati</taxon>
        <taxon>Pseudomonadota</taxon>
        <taxon>Alphaproteobacteria</taxon>
        <taxon>Rhodospirillales</taxon>
        <taxon>Stellaceae</taxon>
        <taxon>Stella</taxon>
    </lineage>
</organism>